<reference evidence="1" key="1">
    <citation type="submission" date="2019-10" db="EMBL/GenBank/DDBJ databases">
        <authorList>
            <consortium name="DOE Joint Genome Institute"/>
            <person name="Kuo A."/>
            <person name="Miyauchi S."/>
            <person name="Kiss E."/>
            <person name="Drula E."/>
            <person name="Kohler A."/>
            <person name="Sanchez-Garcia M."/>
            <person name="Andreopoulos B."/>
            <person name="Barry K.W."/>
            <person name="Bonito G."/>
            <person name="Buee M."/>
            <person name="Carver A."/>
            <person name="Chen C."/>
            <person name="Cichocki N."/>
            <person name="Clum A."/>
            <person name="Culley D."/>
            <person name="Crous P.W."/>
            <person name="Fauchery L."/>
            <person name="Girlanda M."/>
            <person name="Hayes R."/>
            <person name="Keri Z."/>
            <person name="LaButti K."/>
            <person name="Lipzen A."/>
            <person name="Lombard V."/>
            <person name="Magnuson J."/>
            <person name="Maillard F."/>
            <person name="Morin E."/>
            <person name="Murat C."/>
            <person name="Nolan M."/>
            <person name="Ohm R."/>
            <person name="Pangilinan J."/>
            <person name="Pereira M."/>
            <person name="Perotto S."/>
            <person name="Peter M."/>
            <person name="Riley R."/>
            <person name="Sitrit Y."/>
            <person name="Stielow B."/>
            <person name="Szollosi G."/>
            <person name="Zifcakova L."/>
            <person name="Stursova M."/>
            <person name="Spatafora J.W."/>
            <person name="Tedersoo L."/>
            <person name="Vaario L.-M."/>
            <person name="Yamada A."/>
            <person name="Yan M."/>
            <person name="Wang P."/>
            <person name="Xu J."/>
            <person name="Bruns T."/>
            <person name="Baldrian P."/>
            <person name="Vilgalys R."/>
            <person name="Henrissat B."/>
            <person name="Grigoriev I.V."/>
            <person name="Hibbett D."/>
            <person name="Nagy L.G."/>
            <person name="Martin F.M."/>
        </authorList>
    </citation>
    <scope>NUCLEOTIDE SEQUENCE</scope>
    <source>
        <strain evidence="1">BED1</strain>
    </source>
</reference>
<proteinExistence type="predicted"/>
<comment type="caution">
    <text evidence="1">The sequence shown here is derived from an EMBL/GenBank/DDBJ whole genome shotgun (WGS) entry which is preliminary data.</text>
</comment>
<protein>
    <submittedName>
        <fullName evidence="1">Uncharacterized protein</fullName>
    </submittedName>
</protein>
<name>A0AAD4C0S9_BOLED</name>
<keyword evidence="2" id="KW-1185">Reference proteome</keyword>
<dbReference type="Proteomes" id="UP001194468">
    <property type="component" value="Unassembled WGS sequence"/>
</dbReference>
<sequence length="184" mass="20337">MSGSTRRLASRSSRSAWYRAAVPPTLDTVIGRLPDDPTFEQIENAGGKVRTSRDGHTVAEGTVYVSGEIPRALTPYEGGLLGGMRFREERGWMTCPIYQNAKRRESLPVYVNEHYASAMIEKESGVSSSRPTSAPEQDGVYQAGRLDNHTGIHIDAALCIPSRAALRVPVVTREHHWAHSHVVW</sequence>
<reference evidence="1" key="2">
    <citation type="journal article" date="2020" name="Nat. Commun.">
        <title>Large-scale genome sequencing of mycorrhizal fungi provides insights into the early evolution of symbiotic traits.</title>
        <authorList>
            <person name="Miyauchi S."/>
            <person name="Kiss E."/>
            <person name="Kuo A."/>
            <person name="Drula E."/>
            <person name="Kohler A."/>
            <person name="Sanchez-Garcia M."/>
            <person name="Morin E."/>
            <person name="Andreopoulos B."/>
            <person name="Barry K.W."/>
            <person name="Bonito G."/>
            <person name="Buee M."/>
            <person name="Carver A."/>
            <person name="Chen C."/>
            <person name="Cichocki N."/>
            <person name="Clum A."/>
            <person name="Culley D."/>
            <person name="Crous P.W."/>
            <person name="Fauchery L."/>
            <person name="Girlanda M."/>
            <person name="Hayes R.D."/>
            <person name="Keri Z."/>
            <person name="LaButti K."/>
            <person name="Lipzen A."/>
            <person name="Lombard V."/>
            <person name="Magnuson J."/>
            <person name="Maillard F."/>
            <person name="Murat C."/>
            <person name="Nolan M."/>
            <person name="Ohm R.A."/>
            <person name="Pangilinan J."/>
            <person name="Pereira M.F."/>
            <person name="Perotto S."/>
            <person name="Peter M."/>
            <person name="Pfister S."/>
            <person name="Riley R."/>
            <person name="Sitrit Y."/>
            <person name="Stielow J.B."/>
            <person name="Szollosi G."/>
            <person name="Zifcakova L."/>
            <person name="Stursova M."/>
            <person name="Spatafora J.W."/>
            <person name="Tedersoo L."/>
            <person name="Vaario L.M."/>
            <person name="Yamada A."/>
            <person name="Yan M."/>
            <person name="Wang P."/>
            <person name="Xu J."/>
            <person name="Bruns T."/>
            <person name="Baldrian P."/>
            <person name="Vilgalys R."/>
            <person name="Dunand C."/>
            <person name="Henrissat B."/>
            <person name="Grigoriev I.V."/>
            <person name="Hibbett D."/>
            <person name="Nagy L.G."/>
            <person name="Martin F.M."/>
        </authorList>
    </citation>
    <scope>NUCLEOTIDE SEQUENCE</scope>
    <source>
        <strain evidence="1">BED1</strain>
    </source>
</reference>
<dbReference type="EMBL" id="WHUW01000006">
    <property type="protein sequence ID" value="KAF8444695.1"/>
    <property type="molecule type" value="Genomic_DNA"/>
</dbReference>
<accession>A0AAD4C0S9</accession>
<organism evidence="1 2">
    <name type="scientific">Boletus edulis BED1</name>
    <dbReference type="NCBI Taxonomy" id="1328754"/>
    <lineage>
        <taxon>Eukaryota</taxon>
        <taxon>Fungi</taxon>
        <taxon>Dikarya</taxon>
        <taxon>Basidiomycota</taxon>
        <taxon>Agaricomycotina</taxon>
        <taxon>Agaricomycetes</taxon>
        <taxon>Agaricomycetidae</taxon>
        <taxon>Boletales</taxon>
        <taxon>Boletineae</taxon>
        <taxon>Boletaceae</taxon>
        <taxon>Boletoideae</taxon>
        <taxon>Boletus</taxon>
    </lineage>
</organism>
<evidence type="ECO:0000313" key="2">
    <source>
        <dbReference type="Proteomes" id="UP001194468"/>
    </source>
</evidence>
<evidence type="ECO:0000313" key="1">
    <source>
        <dbReference type="EMBL" id="KAF8444695.1"/>
    </source>
</evidence>
<dbReference type="AlphaFoldDB" id="A0AAD4C0S9"/>
<gene>
    <name evidence="1" type="ORF">L210DRAFT_3731696</name>
</gene>